<organism evidence="1 2">
    <name type="scientific">Nelumbo nucifera</name>
    <name type="common">Sacred lotus</name>
    <dbReference type="NCBI Taxonomy" id="4432"/>
    <lineage>
        <taxon>Eukaryota</taxon>
        <taxon>Viridiplantae</taxon>
        <taxon>Streptophyta</taxon>
        <taxon>Embryophyta</taxon>
        <taxon>Tracheophyta</taxon>
        <taxon>Spermatophyta</taxon>
        <taxon>Magnoliopsida</taxon>
        <taxon>Proteales</taxon>
        <taxon>Nelumbonaceae</taxon>
        <taxon>Nelumbo</taxon>
    </lineage>
</organism>
<dbReference type="AlphaFoldDB" id="A0A822Y4V1"/>
<dbReference type="Proteomes" id="UP000607653">
    <property type="component" value="Unassembled WGS sequence"/>
</dbReference>
<evidence type="ECO:0000313" key="2">
    <source>
        <dbReference type="Proteomes" id="UP000607653"/>
    </source>
</evidence>
<protein>
    <submittedName>
        <fullName evidence="1">Uncharacterized protein</fullName>
    </submittedName>
</protein>
<reference evidence="1 2" key="1">
    <citation type="journal article" date="2020" name="Mol. Biol. Evol.">
        <title>Distinct Expression and Methylation Patterns for Genes with Different Fates following a Single Whole-Genome Duplication in Flowering Plants.</title>
        <authorList>
            <person name="Shi T."/>
            <person name="Rahmani R.S."/>
            <person name="Gugger P.F."/>
            <person name="Wang M."/>
            <person name="Li H."/>
            <person name="Zhang Y."/>
            <person name="Li Z."/>
            <person name="Wang Q."/>
            <person name="Van de Peer Y."/>
            <person name="Marchal K."/>
            <person name="Chen J."/>
        </authorList>
    </citation>
    <scope>NUCLEOTIDE SEQUENCE [LARGE SCALE GENOMIC DNA]</scope>
    <source>
        <tissue evidence="1">Leaf</tissue>
    </source>
</reference>
<accession>A0A822Y4V1</accession>
<keyword evidence="2" id="KW-1185">Reference proteome</keyword>
<gene>
    <name evidence="1" type="ORF">HUJ06_027724</name>
</gene>
<proteinExistence type="predicted"/>
<evidence type="ECO:0000313" key="1">
    <source>
        <dbReference type="EMBL" id="DAD26256.1"/>
    </source>
</evidence>
<comment type="caution">
    <text evidence="1">The sequence shown here is derived from an EMBL/GenBank/DDBJ whole genome shotgun (WGS) entry which is preliminary data.</text>
</comment>
<name>A0A822Y4V1_NELNU</name>
<dbReference type="EMBL" id="DUZY01000002">
    <property type="protein sequence ID" value="DAD26256.1"/>
    <property type="molecule type" value="Genomic_DNA"/>
</dbReference>
<sequence>MLLFLLLNSRALAGIVLPMETTKGMVEPPPTVTIAKSLSSYCVTCVSHTLRMFNNCRSYFSSTIGLLVEVILLMETSEERAGMEFLLLLILNNKYYRGSSATSLDRNQISVWDGMLETFIDDVCFNLYVDPVCDP</sequence>